<dbReference type="PANTHER" id="PTHR43026:SF1">
    <property type="entry name" value="2-HYDROXYACID DEHYDROGENASE HOMOLOG 1-RELATED"/>
    <property type="match status" value="1"/>
</dbReference>
<dbReference type="InterPro" id="IPR006140">
    <property type="entry name" value="D-isomer_DH_NAD-bd"/>
</dbReference>
<evidence type="ECO:0000313" key="6">
    <source>
        <dbReference type="Proteomes" id="UP000677228"/>
    </source>
</evidence>
<reference evidence="4" key="1">
    <citation type="submission" date="2021-02" db="EMBL/GenBank/DDBJ databases">
        <authorList>
            <person name="Nowell W R."/>
        </authorList>
    </citation>
    <scope>NUCLEOTIDE SEQUENCE</scope>
</reference>
<comment type="similarity">
    <text evidence="1">Belongs to the D-isomer specific 2-hydroxyacid dehydrogenase family.</text>
</comment>
<protein>
    <recommendedName>
        <fullName evidence="3">D-isomer specific 2-hydroxyacid dehydrogenase NAD-binding domain-containing protein</fullName>
    </recommendedName>
</protein>
<dbReference type="Gene3D" id="3.40.50.720">
    <property type="entry name" value="NAD(P)-binding Rossmann-like Domain"/>
    <property type="match status" value="3"/>
</dbReference>
<keyword evidence="2" id="KW-0520">NAD</keyword>
<dbReference type="GO" id="GO:0051287">
    <property type="term" value="F:NAD binding"/>
    <property type="evidence" value="ECO:0007669"/>
    <property type="project" value="InterPro"/>
</dbReference>
<dbReference type="EMBL" id="CAJNOK010011425">
    <property type="protein sequence ID" value="CAF1139899.1"/>
    <property type="molecule type" value="Genomic_DNA"/>
</dbReference>
<evidence type="ECO:0000313" key="5">
    <source>
        <dbReference type="EMBL" id="CAF3933686.1"/>
    </source>
</evidence>
<organism evidence="4 6">
    <name type="scientific">Didymodactylos carnosus</name>
    <dbReference type="NCBI Taxonomy" id="1234261"/>
    <lineage>
        <taxon>Eukaryota</taxon>
        <taxon>Metazoa</taxon>
        <taxon>Spiralia</taxon>
        <taxon>Gnathifera</taxon>
        <taxon>Rotifera</taxon>
        <taxon>Eurotatoria</taxon>
        <taxon>Bdelloidea</taxon>
        <taxon>Philodinida</taxon>
        <taxon>Philodinidae</taxon>
        <taxon>Didymodactylos</taxon>
    </lineage>
</organism>
<dbReference type="SUPFAM" id="SSF51735">
    <property type="entry name" value="NAD(P)-binding Rossmann-fold domains"/>
    <property type="match status" value="1"/>
</dbReference>
<evidence type="ECO:0000256" key="2">
    <source>
        <dbReference type="ARBA" id="ARBA00023027"/>
    </source>
</evidence>
<evidence type="ECO:0000313" key="4">
    <source>
        <dbReference type="EMBL" id="CAF1139899.1"/>
    </source>
</evidence>
<dbReference type="InterPro" id="IPR058205">
    <property type="entry name" value="D-LDH-like"/>
</dbReference>
<dbReference type="InterPro" id="IPR036291">
    <property type="entry name" value="NAD(P)-bd_dom_sf"/>
</dbReference>
<feature type="domain" description="D-isomer specific 2-hydroxyacid dehydrogenase NAD-binding" evidence="3">
    <location>
        <begin position="301"/>
        <end position="380"/>
    </location>
</feature>
<dbReference type="AlphaFoldDB" id="A0A8S2EG16"/>
<dbReference type="PANTHER" id="PTHR43026">
    <property type="entry name" value="2-HYDROXYACID DEHYDROGENASE HOMOLOG 1-RELATED"/>
    <property type="match status" value="1"/>
</dbReference>
<sequence length="452" mass="51676">MSFYDLENQQQDKSIEQLAVKENDVYNIARGKKLCNTMQQRLSNIHSSIQDRSIQTGSYLAANRVQKRTSVARTKFIVCIYNANEQEKFYFEETLTSAANRDVEYRFIPYPLTFETCHYSQDAICVCISTRDHCTSEILRQLNLLAVRLIYLRDCADLIFADDDQTVKQQALKKCIDLNAVSRLKLTLASVPSPPESMLIEYIVTLVLTITKNIHRYYTRMRTLNFSLNGLTSIELYKRKVGIISMNNRIIQKLSTIFDSMGCTVIHWDPTIHPGMKSSELIKEKQNNSPIRGISMTNTKTTTKDGSLVSSEELYSQSDIIIVYLPQDERTNKLINYDIFNKLKESVSFIILGNTKVFDFNQLQYALRQGKLNAISFSTITGAQDYMNTDCSNKALNHDELLQVIAHPNVICTGNEFIFNNDTFLHASAQTCLETLLDFVNGVFPMKNIIQL</sequence>
<evidence type="ECO:0000256" key="1">
    <source>
        <dbReference type="ARBA" id="ARBA00005854"/>
    </source>
</evidence>
<feature type="domain" description="D-isomer specific 2-hydroxyacid dehydrogenase NAD-binding" evidence="3">
    <location>
        <begin position="205"/>
        <end position="277"/>
    </location>
</feature>
<evidence type="ECO:0000259" key="3">
    <source>
        <dbReference type="Pfam" id="PF02826"/>
    </source>
</evidence>
<comment type="caution">
    <text evidence="4">The sequence shown here is derived from an EMBL/GenBank/DDBJ whole genome shotgun (WGS) entry which is preliminary data.</text>
</comment>
<dbReference type="SUPFAM" id="SSF52283">
    <property type="entry name" value="Formate/glycerate dehydrogenase catalytic domain-like"/>
    <property type="match status" value="1"/>
</dbReference>
<dbReference type="Proteomes" id="UP000682733">
    <property type="component" value="Unassembled WGS sequence"/>
</dbReference>
<proteinExistence type="inferred from homology"/>
<dbReference type="Proteomes" id="UP000677228">
    <property type="component" value="Unassembled WGS sequence"/>
</dbReference>
<dbReference type="GO" id="GO:0008720">
    <property type="term" value="F:D-lactate dehydrogenase (NAD+) activity"/>
    <property type="evidence" value="ECO:0007669"/>
    <property type="project" value="TreeGrafter"/>
</dbReference>
<dbReference type="EMBL" id="CAJOBA010025939">
    <property type="protein sequence ID" value="CAF3933686.1"/>
    <property type="molecule type" value="Genomic_DNA"/>
</dbReference>
<dbReference type="Pfam" id="PF02826">
    <property type="entry name" value="2-Hacid_dh_C"/>
    <property type="match status" value="2"/>
</dbReference>
<gene>
    <name evidence="4" type="ORF">OVA965_LOCUS21074</name>
    <name evidence="5" type="ORF">TMI583_LOCUS21637</name>
</gene>
<accession>A0A8S2EG16</accession>
<name>A0A8S2EG16_9BILA</name>